<sequence>MKSKLPVAGVPAADESAPLSPPSFQELPQRIATDRGLTQEPLKSKKRPLAVKKTQRANTFLRTTRSPCGSRWHTHTEKKPVSKAIKVEEEAPGCEDAKGKRSSENDSLTVWQQMAHPHREKKYQCRFCPFSSSQPSGLKKHERTHTGEKPFSCTICHRVFALKGPVSRAIKVEEEVPGYEDTEGKHSSQNDSFTMRQQMAYPHQENKCRCRFCPFSCSRKSAVE</sequence>
<evidence type="ECO:0000313" key="1">
    <source>
        <dbReference type="EMBL" id="KAG0425562.1"/>
    </source>
</evidence>
<proteinExistence type="predicted"/>
<keyword evidence="2" id="KW-1185">Reference proteome</keyword>
<evidence type="ECO:0000313" key="2">
    <source>
        <dbReference type="Proteomes" id="UP000805193"/>
    </source>
</evidence>
<dbReference type="Proteomes" id="UP000805193">
    <property type="component" value="Unassembled WGS sequence"/>
</dbReference>
<accession>A0AC60PY10</accession>
<name>A0AC60PY10_IXOPE</name>
<organism evidence="1 2">
    <name type="scientific">Ixodes persulcatus</name>
    <name type="common">Taiga tick</name>
    <dbReference type="NCBI Taxonomy" id="34615"/>
    <lineage>
        <taxon>Eukaryota</taxon>
        <taxon>Metazoa</taxon>
        <taxon>Ecdysozoa</taxon>
        <taxon>Arthropoda</taxon>
        <taxon>Chelicerata</taxon>
        <taxon>Arachnida</taxon>
        <taxon>Acari</taxon>
        <taxon>Parasitiformes</taxon>
        <taxon>Ixodida</taxon>
        <taxon>Ixodoidea</taxon>
        <taxon>Ixodidae</taxon>
        <taxon>Ixodinae</taxon>
        <taxon>Ixodes</taxon>
    </lineage>
</organism>
<gene>
    <name evidence="1" type="ORF">HPB47_027290</name>
</gene>
<dbReference type="EMBL" id="JABSTQ010009825">
    <property type="protein sequence ID" value="KAG0425562.1"/>
    <property type="molecule type" value="Genomic_DNA"/>
</dbReference>
<protein>
    <submittedName>
        <fullName evidence="1">Uncharacterized protein</fullName>
    </submittedName>
</protein>
<comment type="caution">
    <text evidence="1">The sequence shown here is derived from an EMBL/GenBank/DDBJ whole genome shotgun (WGS) entry which is preliminary data.</text>
</comment>
<feature type="non-terminal residue" evidence="1">
    <location>
        <position position="224"/>
    </location>
</feature>
<reference evidence="1 2" key="1">
    <citation type="journal article" date="2020" name="Cell">
        <title>Large-Scale Comparative Analyses of Tick Genomes Elucidate Their Genetic Diversity and Vector Capacities.</title>
        <authorList>
            <consortium name="Tick Genome and Microbiome Consortium (TIGMIC)"/>
            <person name="Jia N."/>
            <person name="Wang J."/>
            <person name="Shi W."/>
            <person name="Du L."/>
            <person name="Sun Y."/>
            <person name="Zhan W."/>
            <person name="Jiang J.F."/>
            <person name="Wang Q."/>
            <person name="Zhang B."/>
            <person name="Ji P."/>
            <person name="Bell-Sakyi L."/>
            <person name="Cui X.M."/>
            <person name="Yuan T.T."/>
            <person name="Jiang B.G."/>
            <person name="Yang W.F."/>
            <person name="Lam T.T."/>
            <person name="Chang Q.C."/>
            <person name="Ding S.J."/>
            <person name="Wang X.J."/>
            <person name="Zhu J.G."/>
            <person name="Ruan X.D."/>
            <person name="Zhao L."/>
            <person name="Wei J.T."/>
            <person name="Ye R.Z."/>
            <person name="Que T.C."/>
            <person name="Du C.H."/>
            <person name="Zhou Y.H."/>
            <person name="Cheng J.X."/>
            <person name="Dai P.F."/>
            <person name="Guo W.B."/>
            <person name="Han X.H."/>
            <person name="Huang E.J."/>
            <person name="Li L.F."/>
            <person name="Wei W."/>
            <person name="Gao Y.C."/>
            <person name="Liu J.Z."/>
            <person name="Shao H.Z."/>
            <person name="Wang X."/>
            <person name="Wang C.C."/>
            <person name="Yang T.C."/>
            <person name="Huo Q.B."/>
            <person name="Li W."/>
            <person name="Chen H.Y."/>
            <person name="Chen S.E."/>
            <person name="Zhou L.G."/>
            <person name="Ni X.B."/>
            <person name="Tian J.H."/>
            <person name="Sheng Y."/>
            <person name="Liu T."/>
            <person name="Pan Y.S."/>
            <person name="Xia L.Y."/>
            <person name="Li J."/>
            <person name="Zhao F."/>
            <person name="Cao W.C."/>
        </authorList>
    </citation>
    <scope>NUCLEOTIDE SEQUENCE [LARGE SCALE GENOMIC DNA]</scope>
    <source>
        <strain evidence="1">Iper-2018</strain>
    </source>
</reference>